<dbReference type="EMBL" id="AZFM01000005">
    <property type="protein sequence ID" value="KRL90953.1"/>
    <property type="molecule type" value="Genomic_DNA"/>
</dbReference>
<dbReference type="Pfam" id="PF17762">
    <property type="entry name" value="HTH_ParB"/>
    <property type="match status" value="1"/>
</dbReference>
<sequence length="294" mass="33184">MARDSRNKELRKKGGLGRGIEALFEDEPQIDEAEEIKDLSIDEIRPNPYQPRKTFDDKSLKELSDSIKENGVFQPIIVRKSVNGYEIIAGERRYRASKLAKKDTIPAIIRNFDESQMMEVAVLENLQREDLTPLEEAQAYEMLQKNLGLTQEEVSKRMGKSRPYIANYLRLLTLPSKTKRLLQHGELSMGQARTLLGLKDKDKIDEVAKRVAREGMPVRKVEALVASINSKKPRKKASKKSAFIRASESQLASKFGSSVNISESKKGKGHLSIDFASTDELNRILDILGVNLDD</sequence>
<dbReference type="Pfam" id="PF23552">
    <property type="entry name" value="ParB_C"/>
    <property type="match status" value="1"/>
</dbReference>
<dbReference type="CDD" id="cd16393">
    <property type="entry name" value="SPO0J_N"/>
    <property type="match status" value="1"/>
</dbReference>
<protein>
    <submittedName>
        <fullName evidence="7">Chromosome partitioning protein SpoOJ</fullName>
    </submittedName>
</protein>
<comment type="similarity">
    <text evidence="2">Belongs to the ParB family.</text>
</comment>
<feature type="domain" description="HTH cro/C1-type" evidence="6">
    <location>
        <begin position="145"/>
        <end position="176"/>
    </location>
</feature>
<dbReference type="OrthoDB" id="9802051at2"/>
<dbReference type="SMART" id="SM00470">
    <property type="entry name" value="ParB"/>
    <property type="match status" value="1"/>
</dbReference>
<dbReference type="GO" id="GO:0009295">
    <property type="term" value="C:nucleoid"/>
    <property type="evidence" value="ECO:0007669"/>
    <property type="project" value="UniProtKB-SubCell"/>
</dbReference>
<reference evidence="7 8" key="1">
    <citation type="journal article" date="2015" name="Genome Announc.">
        <title>Expanding the biotechnology potential of lactobacilli through comparative genomics of 213 strains and associated genera.</title>
        <authorList>
            <person name="Sun Z."/>
            <person name="Harris H.M."/>
            <person name="McCann A."/>
            <person name="Guo C."/>
            <person name="Argimon S."/>
            <person name="Zhang W."/>
            <person name="Yang X."/>
            <person name="Jeffery I.B."/>
            <person name="Cooney J.C."/>
            <person name="Kagawa T.F."/>
            <person name="Liu W."/>
            <person name="Song Y."/>
            <person name="Salvetti E."/>
            <person name="Wrobel A."/>
            <person name="Rasinkangas P."/>
            <person name="Parkhill J."/>
            <person name="Rea M.C."/>
            <person name="O'Sullivan O."/>
            <person name="Ritari J."/>
            <person name="Douillard F.P."/>
            <person name="Paul Ross R."/>
            <person name="Yang R."/>
            <person name="Briner A.E."/>
            <person name="Felis G.E."/>
            <person name="de Vos W.M."/>
            <person name="Barrangou R."/>
            <person name="Klaenhammer T.R."/>
            <person name="Caufield P.W."/>
            <person name="Cui Y."/>
            <person name="Zhang H."/>
            <person name="O'Toole P.W."/>
        </authorList>
    </citation>
    <scope>NUCLEOTIDE SEQUENCE [LARGE SCALE GENOMIC DNA]</scope>
    <source>
        <strain evidence="7 8">DSM 16043</strain>
    </source>
</reference>
<dbReference type="PANTHER" id="PTHR33375">
    <property type="entry name" value="CHROMOSOME-PARTITIONING PROTEIN PARB-RELATED"/>
    <property type="match status" value="1"/>
</dbReference>
<dbReference type="GO" id="GO:0005694">
    <property type="term" value="C:chromosome"/>
    <property type="evidence" value="ECO:0007669"/>
    <property type="project" value="TreeGrafter"/>
</dbReference>
<organism evidence="7 8">
    <name type="scientific">Lactobacillus kalixensis DSM 16043</name>
    <dbReference type="NCBI Taxonomy" id="1423763"/>
    <lineage>
        <taxon>Bacteria</taxon>
        <taxon>Bacillati</taxon>
        <taxon>Bacillota</taxon>
        <taxon>Bacilli</taxon>
        <taxon>Lactobacillales</taxon>
        <taxon>Lactobacillaceae</taxon>
        <taxon>Lactobacillus</taxon>
    </lineage>
</organism>
<dbReference type="PATRIC" id="fig|1423763.3.peg.1587"/>
<dbReference type="PANTHER" id="PTHR33375:SF1">
    <property type="entry name" value="CHROMOSOME-PARTITIONING PROTEIN PARB-RELATED"/>
    <property type="match status" value="1"/>
</dbReference>
<dbReference type="PROSITE" id="PS50943">
    <property type="entry name" value="HTH_CROC1"/>
    <property type="match status" value="1"/>
</dbReference>
<dbReference type="Pfam" id="PF02195">
    <property type="entry name" value="ParB_N"/>
    <property type="match status" value="1"/>
</dbReference>
<dbReference type="GO" id="GO:0045881">
    <property type="term" value="P:positive regulation of sporulation resulting in formation of a cellular spore"/>
    <property type="evidence" value="ECO:0007669"/>
    <property type="project" value="TreeGrafter"/>
</dbReference>
<dbReference type="SUPFAM" id="SSF109709">
    <property type="entry name" value="KorB DNA-binding domain-like"/>
    <property type="match status" value="1"/>
</dbReference>
<dbReference type="CDD" id="cd00093">
    <property type="entry name" value="HTH_XRE"/>
    <property type="match status" value="1"/>
</dbReference>
<dbReference type="SUPFAM" id="SSF110849">
    <property type="entry name" value="ParB/Sulfiredoxin"/>
    <property type="match status" value="1"/>
</dbReference>
<dbReference type="NCBIfam" id="TIGR00180">
    <property type="entry name" value="parB_part"/>
    <property type="match status" value="1"/>
</dbReference>
<keyword evidence="4" id="KW-0238">DNA-binding</keyword>
<evidence type="ECO:0000259" key="6">
    <source>
        <dbReference type="PROSITE" id="PS50943"/>
    </source>
</evidence>
<keyword evidence="3" id="KW-0159">Chromosome partition</keyword>
<evidence type="ECO:0000313" key="7">
    <source>
        <dbReference type="EMBL" id="KRL90953.1"/>
    </source>
</evidence>
<evidence type="ECO:0000256" key="3">
    <source>
        <dbReference type="ARBA" id="ARBA00022829"/>
    </source>
</evidence>
<gene>
    <name evidence="7" type="ORF">FC46_GL001563</name>
</gene>
<evidence type="ECO:0000313" key="8">
    <source>
        <dbReference type="Proteomes" id="UP000051036"/>
    </source>
</evidence>
<accession>A0A0R1UC32</accession>
<name>A0A0R1UC32_9LACO</name>
<evidence type="ECO:0000256" key="5">
    <source>
        <dbReference type="SAM" id="MobiDB-lite"/>
    </source>
</evidence>
<dbReference type="GO" id="GO:0003677">
    <property type="term" value="F:DNA binding"/>
    <property type="evidence" value="ECO:0007669"/>
    <property type="project" value="UniProtKB-KW"/>
</dbReference>
<dbReference type="GO" id="GO:0007059">
    <property type="term" value="P:chromosome segregation"/>
    <property type="evidence" value="ECO:0007669"/>
    <property type="project" value="UniProtKB-KW"/>
</dbReference>
<dbReference type="RefSeq" id="WP_057797648.1">
    <property type="nucleotide sequence ID" value="NZ_AZFM01000005.1"/>
</dbReference>
<dbReference type="FunFam" id="1.10.10.2830:FF:000001">
    <property type="entry name" value="Chromosome partitioning protein ParB"/>
    <property type="match status" value="1"/>
</dbReference>
<dbReference type="Gene3D" id="3.90.1530.30">
    <property type="match status" value="1"/>
</dbReference>
<dbReference type="InterPro" id="IPR057240">
    <property type="entry name" value="ParB_dimer_C"/>
</dbReference>
<dbReference type="STRING" id="1423763.FC46_GL001563"/>
<dbReference type="InterPro" id="IPR041468">
    <property type="entry name" value="HTH_ParB/Spo0J"/>
</dbReference>
<dbReference type="InterPro" id="IPR004437">
    <property type="entry name" value="ParB/RepB/Spo0J"/>
</dbReference>
<dbReference type="AlphaFoldDB" id="A0A0R1UC32"/>
<feature type="compositionally biased region" description="Basic and acidic residues" evidence="5">
    <location>
        <begin position="36"/>
        <end position="45"/>
    </location>
</feature>
<dbReference type="InterPro" id="IPR050336">
    <property type="entry name" value="Chromosome_partition/occlusion"/>
</dbReference>
<comment type="subcellular location">
    <subcellularLocation>
        <location evidence="1">Cytoplasm</location>
        <location evidence="1">Nucleoid</location>
    </subcellularLocation>
</comment>
<dbReference type="FunFam" id="3.90.1530.30:FF:000001">
    <property type="entry name" value="Chromosome partitioning protein ParB"/>
    <property type="match status" value="1"/>
</dbReference>
<proteinExistence type="inferred from homology"/>
<evidence type="ECO:0000256" key="2">
    <source>
        <dbReference type="ARBA" id="ARBA00006295"/>
    </source>
</evidence>
<evidence type="ECO:0000256" key="1">
    <source>
        <dbReference type="ARBA" id="ARBA00004453"/>
    </source>
</evidence>
<evidence type="ECO:0000256" key="4">
    <source>
        <dbReference type="ARBA" id="ARBA00023125"/>
    </source>
</evidence>
<dbReference type="InterPro" id="IPR003115">
    <property type="entry name" value="ParB_N"/>
</dbReference>
<dbReference type="InterPro" id="IPR001387">
    <property type="entry name" value="Cro/C1-type_HTH"/>
</dbReference>
<feature type="region of interest" description="Disordered" evidence="5">
    <location>
        <begin position="35"/>
        <end position="55"/>
    </location>
</feature>
<dbReference type="Proteomes" id="UP000051036">
    <property type="component" value="Unassembled WGS sequence"/>
</dbReference>
<comment type="caution">
    <text evidence="7">The sequence shown here is derived from an EMBL/GenBank/DDBJ whole genome shotgun (WGS) entry which is preliminary data.</text>
</comment>
<dbReference type="Gene3D" id="1.10.10.2830">
    <property type="match status" value="1"/>
</dbReference>
<keyword evidence="8" id="KW-1185">Reference proteome</keyword>
<dbReference type="InterPro" id="IPR036086">
    <property type="entry name" value="ParB/Sulfiredoxin_sf"/>
</dbReference>